<evidence type="ECO:0000313" key="1">
    <source>
        <dbReference type="EMBL" id="JAD68168.1"/>
    </source>
</evidence>
<accession>A0A0A9C149</accession>
<dbReference type="AlphaFoldDB" id="A0A0A9C149"/>
<sequence length="54" mass="5890">MQTGPVASMIDDRREDMLSILVPTLCPGAHASSLLCRAQALRQSTRPLPTQLQN</sequence>
<proteinExistence type="predicted"/>
<reference evidence="1" key="1">
    <citation type="submission" date="2014-09" db="EMBL/GenBank/DDBJ databases">
        <authorList>
            <person name="Magalhaes I.L.F."/>
            <person name="Oliveira U."/>
            <person name="Santos F.R."/>
            <person name="Vidigal T.H.D.A."/>
            <person name="Brescovit A.D."/>
            <person name="Santos A.J."/>
        </authorList>
    </citation>
    <scope>NUCLEOTIDE SEQUENCE</scope>
    <source>
        <tissue evidence="1">Shoot tissue taken approximately 20 cm above the soil surface</tissue>
    </source>
</reference>
<reference evidence="1" key="2">
    <citation type="journal article" date="2015" name="Data Brief">
        <title>Shoot transcriptome of the giant reed, Arundo donax.</title>
        <authorList>
            <person name="Barrero R.A."/>
            <person name="Guerrero F.D."/>
            <person name="Moolhuijzen P."/>
            <person name="Goolsby J.A."/>
            <person name="Tidwell J."/>
            <person name="Bellgard S.E."/>
            <person name="Bellgard M.I."/>
        </authorList>
    </citation>
    <scope>NUCLEOTIDE SEQUENCE</scope>
    <source>
        <tissue evidence="1">Shoot tissue taken approximately 20 cm above the soil surface</tissue>
    </source>
</reference>
<name>A0A0A9C149_ARUDO</name>
<protein>
    <submittedName>
        <fullName evidence="1">Uncharacterized protein</fullName>
    </submittedName>
</protein>
<organism evidence="1">
    <name type="scientific">Arundo donax</name>
    <name type="common">Giant reed</name>
    <name type="synonym">Donax arundinaceus</name>
    <dbReference type="NCBI Taxonomy" id="35708"/>
    <lineage>
        <taxon>Eukaryota</taxon>
        <taxon>Viridiplantae</taxon>
        <taxon>Streptophyta</taxon>
        <taxon>Embryophyta</taxon>
        <taxon>Tracheophyta</taxon>
        <taxon>Spermatophyta</taxon>
        <taxon>Magnoliopsida</taxon>
        <taxon>Liliopsida</taxon>
        <taxon>Poales</taxon>
        <taxon>Poaceae</taxon>
        <taxon>PACMAD clade</taxon>
        <taxon>Arundinoideae</taxon>
        <taxon>Arundineae</taxon>
        <taxon>Arundo</taxon>
    </lineage>
</organism>
<dbReference type="EMBL" id="GBRH01229727">
    <property type="protein sequence ID" value="JAD68168.1"/>
    <property type="molecule type" value="Transcribed_RNA"/>
</dbReference>